<dbReference type="OrthoDB" id="9801098at2"/>
<protein>
    <recommendedName>
        <fullName evidence="1">Cytokinin riboside 5'-monophosphate phosphoribohydrolase</fullName>
        <ecNumber evidence="1">3.2.2.n1</ecNumber>
    </recommendedName>
</protein>
<accession>D7CTR8</accession>
<proteinExistence type="inferred from homology"/>
<dbReference type="EMBL" id="CP002049">
    <property type="protein sequence ID" value="ADI15615.1"/>
    <property type="molecule type" value="Genomic_DNA"/>
</dbReference>
<dbReference type="InterPro" id="IPR005269">
    <property type="entry name" value="LOG"/>
</dbReference>
<dbReference type="STRING" id="649638.Trad_2507"/>
<dbReference type="GO" id="GO:0009691">
    <property type="term" value="P:cytokinin biosynthetic process"/>
    <property type="evidence" value="ECO:0007669"/>
    <property type="project" value="UniProtKB-UniRule"/>
</dbReference>
<dbReference type="Proteomes" id="UP000000379">
    <property type="component" value="Chromosome"/>
</dbReference>
<dbReference type="GO" id="GO:0005829">
    <property type="term" value="C:cytosol"/>
    <property type="evidence" value="ECO:0007669"/>
    <property type="project" value="TreeGrafter"/>
</dbReference>
<keyword evidence="1" id="KW-0378">Hydrolase</keyword>
<dbReference type="RefSeq" id="WP_013178976.1">
    <property type="nucleotide sequence ID" value="NC_014221.1"/>
</dbReference>
<gene>
    <name evidence="2" type="ordered locus">Trad_2507</name>
</gene>
<dbReference type="PANTHER" id="PTHR43393">
    <property type="entry name" value="CYTOKININ RIBOSIDE 5'-MONOPHOSPHATE PHOSPHORIBOHYDROLASE"/>
    <property type="match status" value="1"/>
</dbReference>
<dbReference type="EC" id="3.2.2.n1" evidence="1"/>
<dbReference type="KEGG" id="tra:Trad_2507"/>
<dbReference type="Gene3D" id="3.40.50.450">
    <property type="match status" value="1"/>
</dbReference>
<evidence type="ECO:0000313" key="3">
    <source>
        <dbReference type="Proteomes" id="UP000000379"/>
    </source>
</evidence>
<organism evidence="2 3">
    <name type="scientific">Truepera radiovictrix (strain DSM 17093 / CIP 108686 / LMG 22925 / RQ-24)</name>
    <dbReference type="NCBI Taxonomy" id="649638"/>
    <lineage>
        <taxon>Bacteria</taxon>
        <taxon>Thermotogati</taxon>
        <taxon>Deinococcota</taxon>
        <taxon>Deinococci</taxon>
        <taxon>Trueperales</taxon>
        <taxon>Trueperaceae</taxon>
        <taxon>Truepera</taxon>
    </lineage>
</organism>
<dbReference type="NCBIfam" id="TIGR00730">
    <property type="entry name" value="Rossman fold protein, TIGR00730 family"/>
    <property type="match status" value="1"/>
</dbReference>
<dbReference type="AlphaFoldDB" id="D7CTR8"/>
<reference evidence="2 3" key="2">
    <citation type="journal article" date="2011" name="Stand. Genomic Sci.">
        <title>Complete genome sequence of Truepera radiovictrix type strain (RQ-24).</title>
        <authorList>
            <person name="Ivanova N."/>
            <person name="Rohde C."/>
            <person name="Munk C."/>
            <person name="Nolan M."/>
            <person name="Lucas S."/>
            <person name="Del Rio T.G."/>
            <person name="Tice H."/>
            <person name="Deshpande S."/>
            <person name="Cheng J.F."/>
            <person name="Tapia R."/>
            <person name="Han C."/>
            <person name="Goodwin L."/>
            <person name="Pitluck S."/>
            <person name="Liolios K."/>
            <person name="Mavromatis K."/>
            <person name="Mikhailova N."/>
            <person name="Pati A."/>
            <person name="Chen A."/>
            <person name="Palaniappan K."/>
            <person name="Land M."/>
            <person name="Hauser L."/>
            <person name="Chang Y.J."/>
            <person name="Jeffries C.D."/>
            <person name="Brambilla E."/>
            <person name="Rohde M."/>
            <person name="Goker M."/>
            <person name="Tindall B.J."/>
            <person name="Woyke T."/>
            <person name="Bristow J."/>
            <person name="Eisen J.A."/>
            <person name="Markowitz V."/>
            <person name="Hugenholtz P."/>
            <person name="Kyrpides N.C."/>
            <person name="Klenk H.P."/>
            <person name="Lapidus A."/>
        </authorList>
    </citation>
    <scope>NUCLEOTIDE SEQUENCE [LARGE SCALE GENOMIC DNA]</scope>
    <source>
        <strain evidence="3">DSM 17093 / CIP 108686 / LMG 22925 / RQ-24</strain>
    </source>
</reference>
<dbReference type="GO" id="GO:0016787">
    <property type="term" value="F:hydrolase activity"/>
    <property type="evidence" value="ECO:0007669"/>
    <property type="project" value="UniProtKB-KW"/>
</dbReference>
<evidence type="ECO:0000313" key="2">
    <source>
        <dbReference type="EMBL" id="ADI15615.1"/>
    </source>
</evidence>
<comment type="similarity">
    <text evidence="1">Belongs to the LOG family.</text>
</comment>
<dbReference type="Pfam" id="PF03641">
    <property type="entry name" value="Lysine_decarbox"/>
    <property type="match status" value="1"/>
</dbReference>
<dbReference type="eggNOG" id="COG1611">
    <property type="taxonomic scope" value="Bacteria"/>
</dbReference>
<dbReference type="InterPro" id="IPR031100">
    <property type="entry name" value="LOG_fam"/>
</dbReference>
<dbReference type="HOGENOM" id="CLU_058336_0_5_0"/>
<reference evidence="3" key="1">
    <citation type="submission" date="2010-05" db="EMBL/GenBank/DDBJ databases">
        <title>The complete genome of Truepera radiovictris DSM 17093.</title>
        <authorList>
            <consortium name="US DOE Joint Genome Institute (JGI-PGF)"/>
            <person name="Lucas S."/>
            <person name="Copeland A."/>
            <person name="Lapidus A."/>
            <person name="Glavina del Rio T."/>
            <person name="Dalin E."/>
            <person name="Tice H."/>
            <person name="Bruce D."/>
            <person name="Goodwin L."/>
            <person name="Pitluck S."/>
            <person name="Kyrpides N."/>
            <person name="Mavromatis K."/>
            <person name="Ovchinnikova G."/>
            <person name="Munk A.C."/>
            <person name="Detter J.C."/>
            <person name="Han C."/>
            <person name="Tapia R."/>
            <person name="Land M."/>
            <person name="Hauser L."/>
            <person name="Markowitz V."/>
            <person name="Cheng J.-F."/>
            <person name="Hugenholtz P."/>
            <person name="Woyke T."/>
            <person name="Wu D."/>
            <person name="Tindall B."/>
            <person name="Pomrenke H.G."/>
            <person name="Brambilla E."/>
            <person name="Klenk H.-P."/>
            <person name="Eisen J.A."/>
        </authorList>
    </citation>
    <scope>NUCLEOTIDE SEQUENCE [LARGE SCALE GENOMIC DNA]</scope>
    <source>
        <strain evidence="3">DSM 17093 / CIP 108686 / LMG 22925 / RQ-24</strain>
    </source>
</reference>
<dbReference type="PANTHER" id="PTHR43393:SF2">
    <property type="entry name" value="CYTOKININ RIBOSIDE 5'-MONOPHOSPHATE PHOSPHORIBOHYDROLASE"/>
    <property type="match status" value="1"/>
</dbReference>
<dbReference type="SUPFAM" id="SSF102405">
    <property type="entry name" value="MCP/YpsA-like"/>
    <property type="match status" value="1"/>
</dbReference>
<dbReference type="FunFam" id="3.40.50.450:FF:000011">
    <property type="entry name" value="TIGR00730 family Rossman fold protein"/>
    <property type="match status" value="1"/>
</dbReference>
<evidence type="ECO:0000256" key="1">
    <source>
        <dbReference type="RuleBase" id="RU363015"/>
    </source>
</evidence>
<keyword evidence="1" id="KW-0203">Cytokinin biosynthesis</keyword>
<dbReference type="InterPro" id="IPR052341">
    <property type="entry name" value="LOG_family_nucleotidases"/>
</dbReference>
<name>D7CTR8_TRURR</name>
<keyword evidence="3" id="KW-1185">Reference proteome</keyword>
<sequence>MDRIEQERGKPEQQYVIDALAAESWRLFRIMGEFVQGFEEMSGVQKAVTIFGSARLGPEHPYYRQAESLGRDLARAGYTVITGGGPGIMEAGNKGAFEAQGKSVGLNIDLPFEQGPNPYQTTELKFRYFFVRKVMLVKYSSAFVVFPGGFGTIDELFEALTLVQTRKIHPFPVYLVGVSYWQGLTDWLRDTLLAAGTIAAKDLDLLKLVDDTANIPDEISAYYQSASHAGFEVP</sequence>